<comment type="caution">
    <text evidence="2">The sequence shown here is derived from an EMBL/GenBank/DDBJ whole genome shotgun (WGS) entry which is preliminary data.</text>
</comment>
<keyword evidence="3" id="KW-1185">Reference proteome</keyword>
<dbReference type="InterPro" id="IPR000182">
    <property type="entry name" value="GNAT_dom"/>
</dbReference>
<dbReference type="OrthoDB" id="5109343at2"/>
<name>L8JRA4_9BACT</name>
<sequence length="189" mass="21452">MEIRIANIADIEGVLALQQLYLYDSLAESERKNGFVTTPFTPQQVEAVISDQALFIAVDEGKVVAYIFAGSWEFYSQWPIFPYMTSLFPGLTFKGSTVSIESSFQYGPICIDVSYRGSGLLLSLFEFMRQHMAKRYPLTATFINKVNVRSLKAHVDKLGWRVIGNFQYNDKDYWILAYDMGIPAVVNAK</sequence>
<reference evidence="2 3" key="1">
    <citation type="submission" date="2012-12" db="EMBL/GenBank/DDBJ databases">
        <title>Genome assembly of Fulvivirga imtechensis AK7.</title>
        <authorList>
            <person name="Nupur N."/>
            <person name="Khatri I."/>
            <person name="Kumar R."/>
            <person name="Subramanian S."/>
            <person name="Pinnaka A."/>
        </authorList>
    </citation>
    <scope>NUCLEOTIDE SEQUENCE [LARGE SCALE GENOMIC DNA]</scope>
    <source>
        <strain evidence="2 3">AK7</strain>
    </source>
</reference>
<proteinExistence type="predicted"/>
<dbReference type="GO" id="GO:0016747">
    <property type="term" value="F:acyltransferase activity, transferring groups other than amino-acyl groups"/>
    <property type="evidence" value="ECO:0007669"/>
    <property type="project" value="InterPro"/>
</dbReference>
<dbReference type="EMBL" id="AMZN01000039">
    <property type="protein sequence ID" value="ELR71506.1"/>
    <property type="molecule type" value="Genomic_DNA"/>
</dbReference>
<evidence type="ECO:0000313" key="2">
    <source>
        <dbReference type="EMBL" id="ELR71506.1"/>
    </source>
</evidence>
<dbReference type="RefSeq" id="WP_009579984.1">
    <property type="nucleotide sequence ID" value="NZ_AMZN01000039.1"/>
</dbReference>
<dbReference type="STRING" id="1237149.C900_02569"/>
<dbReference type="Gene3D" id="3.40.630.30">
    <property type="match status" value="1"/>
</dbReference>
<organism evidence="2 3">
    <name type="scientific">Fulvivirga imtechensis AK7</name>
    <dbReference type="NCBI Taxonomy" id="1237149"/>
    <lineage>
        <taxon>Bacteria</taxon>
        <taxon>Pseudomonadati</taxon>
        <taxon>Bacteroidota</taxon>
        <taxon>Cytophagia</taxon>
        <taxon>Cytophagales</taxon>
        <taxon>Fulvivirgaceae</taxon>
        <taxon>Fulvivirga</taxon>
    </lineage>
</organism>
<feature type="domain" description="N-acetyltransferase" evidence="1">
    <location>
        <begin position="1"/>
        <end position="185"/>
    </location>
</feature>
<dbReference type="Proteomes" id="UP000011135">
    <property type="component" value="Unassembled WGS sequence"/>
</dbReference>
<evidence type="ECO:0000259" key="1">
    <source>
        <dbReference type="PROSITE" id="PS51186"/>
    </source>
</evidence>
<dbReference type="eggNOG" id="COG1247">
    <property type="taxonomic scope" value="Bacteria"/>
</dbReference>
<keyword evidence="2" id="KW-0808">Transferase</keyword>
<accession>L8JRA4</accession>
<gene>
    <name evidence="2" type="ORF">C900_02569</name>
</gene>
<dbReference type="PROSITE" id="PS51186">
    <property type="entry name" value="GNAT"/>
    <property type="match status" value="1"/>
</dbReference>
<dbReference type="SUPFAM" id="SSF55729">
    <property type="entry name" value="Acyl-CoA N-acyltransferases (Nat)"/>
    <property type="match status" value="1"/>
</dbReference>
<dbReference type="AlphaFoldDB" id="L8JRA4"/>
<dbReference type="InterPro" id="IPR016181">
    <property type="entry name" value="Acyl_CoA_acyltransferase"/>
</dbReference>
<protein>
    <submittedName>
        <fullName evidence="2">Acetyltransferase, GNAT family</fullName>
    </submittedName>
</protein>
<evidence type="ECO:0000313" key="3">
    <source>
        <dbReference type="Proteomes" id="UP000011135"/>
    </source>
</evidence>